<name>A0ABT0DCP8_9HYPH</name>
<accession>A0ABT0DCP8</accession>
<keyword evidence="4" id="KW-1185">Reference proteome</keyword>
<dbReference type="GO" id="GO:0016757">
    <property type="term" value="F:glycosyltransferase activity"/>
    <property type="evidence" value="ECO:0007669"/>
    <property type="project" value="UniProtKB-KW"/>
</dbReference>
<reference evidence="3 4" key="1">
    <citation type="submission" date="2022-04" db="EMBL/GenBank/DDBJ databases">
        <authorList>
            <person name="Grouzdev D.S."/>
            <person name="Pantiukh K.S."/>
            <person name="Krutkina M.S."/>
        </authorList>
    </citation>
    <scope>NUCLEOTIDE SEQUENCE [LARGE SCALE GENOMIC DNA]</scope>
    <source>
        <strain evidence="3 4">6x-1</strain>
    </source>
</reference>
<dbReference type="EC" id="2.4.-.-" evidence="3"/>
<gene>
    <name evidence="3" type="ORF">MWN34_12530</name>
</gene>
<evidence type="ECO:0000256" key="1">
    <source>
        <dbReference type="SAM" id="Coils"/>
    </source>
</evidence>
<dbReference type="Gene3D" id="3.40.50.2000">
    <property type="entry name" value="Glycogen Phosphorylase B"/>
    <property type="match status" value="1"/>
</dbReference>
<proteinExistence type="predicted"/>
<dbReference type="RefSeq" id="WP_247029629.1">
    <property type="nucleotide sequence ID" value="NZ_JALKCH010000007.1"/>
</dbReference>
<dbReference type="EMBL" id="JALKCH010000007">
    <property type="protein sequence ID" value="MCK0197738.1"/>
    <property type="molecule type" value="Genomic_DNA"/>
</dbReference>
<feature type="domain" description="Glycosyltransferase subfamily 4-like N-terminal" evidence="2">
    <location>
        <begin position="15"/>
        <end position="144"/>
    </location>
</feature>
<evidence type="ECO:0000313" key="3">
    <source>
        <dbReference type="EMBL" id="MCK0197738.1"/>
    </source>
</evidence>
<dbReference type="SUPFAM" id="SSF53756">
    <property type="entry name" value="UDP-Glycosyltransferase/glycogen phosphorylase"/>
    <property type="match status" value="1"/>
</dbReference>
<keyword evidence="3" id="KW-0328">Glycosyltransferase</keyword>
<dbReference type="Pfam" id="PF13439">
    <property type="entry name" value="Glyco_transf_4"/>
    <property type="match status" value="1"/>
</dbReference>
<organism evidence="3 4">
    <name type="scientific">Ancylobacter crimeensis</name>
    <dbReference type="NCBI Taxonomy" id="2579147"/>
    <lineage>
        <taxon>Bacteria</taxon>
        <taxon>Pseudomonadati</taxon>
        <taxon>Pseudomonadota</taxon>
        <taxon>Alphaproteobacteria</taxon>
        <taxon>Hyphomicrobiales</taxon>
        <taxon>Xanthobacteraceae</taxon>
        <taxon>Ancylobacter</taxon>
    </lineage>
</organism>
<evidence type="ECO:0000259" key="2">
    <source>
        <dbReference type="Pfam" id="PF13439"/>
    </source>
</evidence>
<comment type="caution">
    <text evidence="3">The sequence shown here is derived from an EMBL/GenBank/DDBJ whole genome shotgun (WGS) entry which is preliminary data.</text>
</comment>
<evidence type="ECO:0000313" key="4">
    <source>
        <dbReference type="Proteomes" id="UP001203284"/>
    </source>
</evidence>
<dbReference type="Proteomes" id="UP001203284">
    <property type="component" value="Unassembled WGS sequence"/>
</dbReference>
<keyword evidence="1" id="KW-0175">Coiled coil</keyword>
<protein>
    <submittedName>
        <fullName evidence="3">Glycosyltransferase</fullName>
        <ecNumber evidence="3">2.4.-.-</ecNumber>
    </submittedName>
</protein>
<dbReference type="InterPro" id="IPR028098">
    <property type="entry name" value="Glyco_trans_4-like_N"/>
</dbReference>
<keyword evidence="3" id="KW-0808">Transferase</keyword>
<sequence length="444" mass="48314">MRILITNNTLAYHAGSELYVFDIATHLQRRGHKVVAYSSLLGPLAQELRAHGVPVIGDLEALTESPDVIHGHHHLDVAAAALRFPSAPIVHACHGWLPWQEAPLSLPSIRRYVAVSTLTREYLVTSGIAPERVVIIPNAVDLTRFRHRRPDGALLKSALAYGNTWAPDAPALKVLRTACESRGIAFHAIGAGMGNSTDRAPEVLPGYDIVFALGRSALEALACGCAVIVADPRGMDGAVTTESLPRQHAGNLGLAIIAGRPVTMEAAGAALDSLEVGEVARTAALVRAEAGMETLVDRWEEQYRLAVADGPAALDDMVAGTSRFLVGLKKTVGHFETNWHQVVAQLDETRDRLHQLDAALGEARAEIGAREAESARATEALEQQRQETRAAREAFAAMQGTLDARIADLTRRLDQANARRNTFFRRLRRRLMRPIYALRDRVRA</sequence>
<dbReference type="Gene3D" id="1.10.287.1490">
    <property type="match status" value="1"/>
</dbReference>
<feature type="coiled-coil region" evidence="1">
    <location>
        <begin position="346"/>
        <end position="426"/>
    </location>
</feature>